<name>A0A382EKB3_9ZZZZ</name>
<evidence type="ECO:0000256" key="1">
    <source>
        <dbReference type="ARBA" id="ARBA00023002"/>
    </source>
</evidence>
<dbReference type="Gene3D" id="3.20.20.100">
    <property type="entry name" value="NADP-dependent oxidoreductase domain"/>
    <property type="match status" value="1"/>
</dbReference>
<dbReference type="PANTHER" id="PTHR43364:SF4">
    <property type="entry name" value="NAD(P)-LINKED OXIDOREDUCTASE SUPERFAMILY PROTEIN"/>
    <property type="match status" value="1"/>
</dbReference>
<dbReference type="PANTHER" id="PTHR43364">
    <property type="entry name" value="NADH-SPECIFIC METHYLGLYOXAL REDUCTASE-RELATED"/>
    <property type="match status" value="1"/>
</dbReference>
<dbReference type="Pfam" id="PF00248">
    <property type="entry name" value="Aldo_ket_red"/>
    <property type="match status" value="1"/>
</dbReference>
<sequence length="321" mass="36630">MEYITLGRTNIKVSRISLGTWSYGGASTVGENQPVGWAGQDDNDSRAALIKAFETGINHWDTADVYGDGRSEQLIGSIWDKISRDEVFIATKVGWDMGPYDYWYNPDHMRTNMERSLKNLRTDCVDLIYLHHCNFGKQEQYFDDALEVVRRFQEDGKTRFIGLSDWFSDKIMKFIERCNPDVIQPYRNVMDDSYEATGLKDYVEANNLGVCFFSPIKHGLLTGKYTEPASFEMGDFRATINEFADQVMIDKMRTNKEKLEKRFSNHPQPVMHGVVDALLTDVETGCVLLGQRNVAQVKVAAQLGSALPEIDANWVKNLYKE</sequence>
<feature type="domain" description="NADP-dependent oxidoreductase" evidence="2">
    <location>
        <begin position="15"/>
        <end position="299"/>
    </location>
</feature>
<accession>A0A382EKB3</accession>
<organism evidence="3">
    <name type="scientific">marine metagenome</name>
    <dbReference type="NCBI Taxonomy" id="408172"/>
    <lineage>
        <taxon>unclassified sequences</taxon>
        <taxon>metagenomes</taxon>
        <taxon>ecological metagenomes</taxon>
    </lineage>
</organism>
<evidence type="ECO:0000313" key="3">
    <source>
        <dbReference type="EMBL" id="SVB51158.1"/>
    </source>
</evidence>
<gene>
    <name evidence="3" type="ORF">METZ01_LOCUS204012</name>
</gene>
<dbReference type="EMBL" id="UINC01044980">
    <property type="protein sequence ID" value="SVB51158.1"/>
    <property type="molecule type" value="Genomic_DNA"/>
</dbReference>
<dbReference type="SUPFAM" id="SSF51430">
    <property type="entry name" value="NAD(P)-linked oxidoreductase"/>
    <property type="match status" value="1"/>
</dbReference>
<keyword evidence="1" id="KW-0560">Oxidoreductase</keyword>
<evidence type="ECO:0000259" key="2">
    <source>
        <dbReference type="Pfam" id="PF00248"/>
    </source>
</evidence>
<dbReference type="InterPro" id="IPR023210">
    <property type="entry name" value="NADP_OxRdtase_dom"/>
</dbReference>
<dbReference type="GO" id="GO:0005829">
    <property type="term" value="C:cytosol"/>
    <property type="evidence" value="ECO:0007669"/>
    <property type="project" value="TreeGrafter"/>
</dbReference>
<dbReference type="InterPro" id="IPR050523">
    <property type="entry name" value="AKR_Detox_Biosynth"/>
</dbReference>
<dbReference type="GO" id="GO:0016491">
    <property type="term" value="F:oxidoreductase activity"/>
    <property type="evidence" value="ECO:0007669"/>
    <property type="project" value="UniProtKB-KW"/>
</dbReference>
<dbReference type="InterPro" id="IPR036812">
    <property type="entry name" value="NAD(P)_OxRdtase_dom_sf"/>
</dbReference>
<dbReference type="AlphaFoldDB" id="A0A382EKB3"/>
<reference evidence="3" key="1">
    <citation type="submission" date="2018-05" db="EMBL/GenBank/DDBJ databases">
        <authorList>
            <person name="Lanie J.A."/>
            <person name="Ng W.-L."/>
            <person name="Kazmierczak K.M."/>
            <person name="Andrzejewski T.M."/>
            <person name="Davidsen T.M."/>
            <person name="Wayne K.J."/>
            <person name="Tettelin H."/>
            <person name="Glass J.I."/>
            <person name="Rusch D."/>
            <person name="Podicherti R."/>
            <person name="Tsui H.-C.T."/>
            <person name="Winkler M.E."/>
        </authorList>
    </citation>
    <scope>NUCLEOTIDE SEQUENCE</scope>
</reference>
<protein>
    <recommendedName>
        <fullName evidence="2">NADP-dependent oxidoreductase domain-containing protein</fullName>
    </recommendedName>
</protein>
<proteinExistence type="predicted"/>